<evidence type="ECO:0000256" key="1">
    <source>
        <dbReference type="ARBA" id="ARBA00004173"/>
    </source>
</evidence>
<dbReference type="GO" id="GO:0005763">
    <property type="term" value="C:mitochondrial small ribosomal subunit"/>
    <property type="evidence" value="ECO:0007669"/>
    <property type="project" value="TreeGrafter"/>
</dbReference>
<reference evidence="9" key="1">
    <citation type="journal article" date="2020" name="Stud. Mycol.">
        <title>101 Dothideomycetes genomes: a test case for predicting lifestyles and emergence of pathogens.</title>
        <authorList>
            <person name="Haridas S."/>
            <person name="Albert R."/>
            <person name="Binder M."/>
            <person name="Bloem J."/>
            <person name="Labutti K."/>
            <person name="Salamov A."/>
            <person name="Andreopoulos B."/>
            <person name="Baker S."/>
            <person name="Barry K."/>
            <person name="Bills G."/>
            <person name="Bluhm B."/>
            <person name="Cannon C."/>
            <person name="Castanera R."/>
            <person name="Culley D."/>
            <person name="Daum C."/>
            <person name="Ezra D."/>
            <person name="Gonzalez J."/>
            <person name="Henrissat B."/>
            <person name="Kuo A."/>
            <person name="Liang C."/>
            <person name="Lipzen A."/>
            <person name="Lutzoni F."/>
            <person name="Magnuson J."/>
            <person name="Mondo S."/>
            <person name="Nolan M."/>
            <person name="Ohm R."/>
            <person name="Pangilinan J."/>
            <person name="Park H.-J."/>
            <person name="Ramirez L."/>
            <person name="Alfaro M."/>
            <person name="Sun H."/>
            <person name="Tritt A."/>
            <person name="Yoshinaga Y."/>
            <person name="Zwiers L.-H."/>
            <person name="Turgeon B."/>
            <person name="Goodwin S."/>
            <person name="Spatafora J."/>
            <person name="Crous P."/>
            <person name="Grigoriev I."/>
        </authorList>
    </citation>
    <scope>NUCLEOTIDE SEQUENCE</scope>
    <source>
        <strain evidence="9">ATCC 74209</strain>
    </source>
</reference>
<dbReference type="EMBL" id="ML994439">
    <property type="protein sequence ID" value="KAF2196236.1"/>
    <property type="molecule type" value="Genomic_DNA"/>
</dbReference>
<sequence length="477" mass="52010">MSSSICLRRLPQLSSESSIHSSIGSRNLLSSTQTSSFSTSTARFASPLMKKKTGQVAAPKRGAKTLNVKKGRGGSGRDTGRKPAIGERKALRKRIVLSNTNALEVPTLQDLTKDNVLDKAVEGKVMGIPGEVVDALRAVEAFKTSQGWSLFRRPAALMRKETVQIAELVKQVEAGEAKAKQTIRKVLVGDKMSGKSTLVLQGLMIALLRNWVVINLPDAKDIVLGHTEYAPLPGSTPTQYYQETYTATLLSQIAKANSEILSKIQVTSKPALPIPTPPKLNLLKLAELGAANPEASWPVFVALWKELTLPGRPPIMMAIDNLAHVMRNSEYLSADAKPVHAHDLTIVRHFVDHLSGTKTLPNGGIILAAETKSNSPACPALDYSIQLAEARQLGREVLPEWNPYKVVDMRVMECLRNMEVLRSNGLSKEEARAIMEYYAASGMLRAKVDAPFVSERWTLAGQGNIGELERASVRARI</sequence>
<feature type="compositionally biased region" description="Basic residues" evidence="8">
    <location>
        <begin position="61"/>
        <end position="72"/>
    </location>
</feature>
<keyword evidence="10" id="KW-1185">Reference proteome</keyword>
<evidence type="ECO:0000256" key="6">
    <source>
        <dbReference type="ARBA" id="ARBA00023274"/>
    </source>
</evidence>
<organism evidence="9 10">
    <name type="scientific">Delitschia confertaspora ATCC 74209</name>
    <dbReference type="NCBI Taxonomy" id="1513339"/>
    <lineage>
        <taxon>Eukaryota</taxon>
        <taxon>Fungi</taxon>
        <taxon>Dikarya</taxon>
        <taxon>Ascomycota</taxon>
        <taxon>Pezizomycotina</taxon>
        <taxon>Dothideomycetes</taxon>
        <taxon>Pleosporomycetidae</taxon>
        <taxon>Pleosporales</taxon>
        <taxon>Delitschiaceae</taxon>
        <taxon>Delitschia</taxon>
    </lineage>
</organism>
<gene>
    <name evidence="9" type="ORF">GQ43DRAFT_485120</name>
</gene>
<protein>
    <recommendedName>
        <fullName evidence="7">Small ribosomal subunit protein mS29</fullName>
    </recommendedName>
</protein>
<evidence type="ECO:0000256" key="7">
    <source>
        <dbReference type="ARBA" id="ARBA00035140"/>
    </source>
</evidence>
<dbReference type="Pfam" id="PF10236">
    <property type="entry name" value="DAP3"/>
    <property type="match status" value="1"/>
</dbReference>
<dbReference type="InterPro" id="IPR019368">
    <property type="entry name" value="Ribosomal_mS29"/>
</dbReference>
<keyword evidence="5" id="KW-0496">Mitochondrion</keyword>
<dbReference type="OrthoDB" id="274828at2759"/>
<comment type="similarity">
    <text evidence="2">Belongs to the mitochondrion-specific ribosomal protein mS29 family.</text>
</comment>
<evidence type="ECO:0000256" key="8">
    <source>
        <dbReference type="SAM" id="MobiDB-lite"/>
    </source>
</evidence>
<proteinExistence type="inferred from homology"/>
<dbReference type="PANTHER" id="PTHR12810">
    <property type="entry name" value="MITOCHONDRIAL 28S RIBOSOMAL PROTEIN S29"/>
    <property type="match status" value="1"/>
</dbReference>
<evidence type="ECO:0000256" key="5">
    <source>
        <dbReference type="ARBA" id="ARBA00023128"/>
    </source>
</evidence>
<dbReference type="Proteomes" id="UP000799536">
    <property type="component" value="Unassembled WGS sequence"/>
</dbReference>
<keyword evidence="4" id="KW-0689">Ribosomal protein</keyword>
<accession>A0A9P4MML4</accession>
<comment type="subcellular location">
    <subcellularLocation>
        <location evidence="1">Mitochondrion</location>
    </subcellularLocation>
</comment>
<feature type="region of interest" description="Disordered" evidence="8">
    <location>
        <begin position="48"/>
        <end position="86"/>
    </location>
</feature>
<comment type="caution">
    <text evidence="9">The sequence shown here is derived from an EMBL/GenBank/DDBJ whole genome shotgun (WGS) entry which is preliminary data.</text>
</comment>
<name>A0A9P4MML4_9PLEO</name>
<keyword evidence="6" id="KW-0687">Ribonucleoprotein</keyword>
<evidence type="ECO:0000256" key="4">
    <source>
        <dbReference type="ARBA" id="ARBA00022980"/>
    </source>
</evidence>
<evidence type="ECO:0000313" key="9">
    <source>
        <dbReference type="EMBL" id="KAF2196236.1"/>
    </source>
</evidence>
<dbReference type="AlphaFoldDB" id="A0A9P4MML4"/>
<dbReference type="PANTHER" id="PTHR12810:SF0">
    <property type="entry name" value="SMALL RIBOSOMAL SUBUNIT PROTEIN MS29"/>
    <property type="match status" value="1"/>
</dbReference>
<evidence type="ECO:0000313" key="10">
    <source>
        <dbReference type="Proteomes" id="UP000799536"/>
    </source>
</evidence>
<dbReference type="GO" id="GO:0003735">
    <property type="term" value="F:structural constituent of ribosome"/>
    <property type="evidence" value="ECO:0007669"/>
    <property type="project" value="TreeGrafter"/>
</dbReference>
<evidence type="ECO:0000256" key="3">
    <source>
        <dbReference type="ARBA" id="ARBA00022946"/>
    </source>
</evidence>
<keyword evidence="3" id="KW-0809">Transit peptide</keyword>
<evidence type="ECO:0000256" key="2">
    <source>
        <dbReference type="ARBA" id="ARBA00009863"/>
    </source>
</evidence>